<dbReference type="InterPro" id="IPR006827">
    <property type="entry name" value="Lant_deHydtase_N"/>
</dbReference>
<dbReference type="EMBL" id="MVIE01000010">
    <property type="protein sequence ID" value="ORB42290.1"/>
    <property type="molecule type" value="Genomic_DNA"/>
</dbReference>
<gene>
    <name evidence="3" type="ORF">BST39_10735</name>
</gene>
<keyword evidence="4" id="KW-1185">Reference proteome</keyword>
<protein>
    <submittedName>
        <fullName evidence="3">Lantibiotic dehydratase</fullName>
    </submittedName>
</protein>
<comment type="caution">
    <text evidence="3">The sequence shown here is derived from an EMBL/GenBank/DDBJ whole genome shotgun (WGS) entry which is preliminary data.</text>
</comment>
<dbReference type="Pfam" id="PF04738">
    <property type="entry name" value="Lant_dehydr_N"/>
    <property type="match status" value="1"/>
</dbReference>
<dbReference type="OrthoDB" id="1273722at2"/>
<sequence>MNAPSTSTLTPSGFFVMRAPLLPLQELDCLRADSDHWRTLVARPEVREALHLASPGLMRCLAAGDPDDRVIASVTAYLTRMCTRATPFGLFAGCALGEVSPDPGATALVVDGPQRVSRHSRPDTEVLAALVQRLLADPATRPAMMVEPNSSRYHAAGAVRLIESRLREGRRSHHLVVIEDDAPLRCALDAAAGGCSVDTVVEAVAEGMVVERGEAREYVDALIEAKVLTPVAEPAVTGPEPLAQLMSSLSGPAFAATSEALRRVSDELARLDAAGLGNPPEAYGAAAATLLELAGEGDEARLIQVDLHRAGSGLRLGSDAVRLLTEGVHLLHRLSTGGEDPALIRFKQQFAARYEDREVPLMEALDEEMGVGFDPSTHPAADESPLLTGLDLGGVAPQYAFTARDAVLLDMMIRTRESGAASLELDAPTVARLESPSPPPLPDGLAVNASLLEDGIEIDCVYGPSGAQLLGRFCHGDARMSDAVRAHLRAEEAQSPGVVFAEIVHLPEGRVGNVLARPVLRDYELVLLGRSGAPADRQLSVDELTVRLDGDRVVLYSPRLGAEVRPRLTTAHNPAWRGFGVYRFLAALQSDGVAGGLTWDWGALAGAPALPRVTSGRLVLARARWRLSADEIARVTGSDAVAAWAALARERGLPGELLIADGDNRLYVDTASPALTAAAAKVLRGRTEAILEEVLPTGVAGGPQGRFAHELIVPFLRRGEPAPAPRSWTAPTVRRTFAPGSPWLYLKAYTGTASADHILTDTVGPVIEQLRESGVVDHWFFLRYADPEHHLRLRLHGDPAALRDHALPALTDALAPRLADGTIWKFATDTYHREIERYGGDAGVELAERIHAVDSEAVLRVLGMLGGEEAADARWRLCLYATDRLLADAGLDIHERRDWAKSGAAGYRPEYPNAANLDPGIGQRWRRERADITALLDDGEGHPYEAARLVFRRRSDRMAPLLAELADLSRRGELTRSYPELLHSFSHLNAVRLLRSAARTHELVLLNFLDRHYASRLARAK</sequence>
<feature type="domain" description="Lantibiotic dehydratase N-terminal" evidence="1">
    <location>
        <begin position="42"/>
        <end position="674"/>
    </location>
</feature>
<dbReference type="RefSeq" id="WP_083171683.1">
    <property type="nucleotide sequence ID" value="NZ_AP022619.1"/>
</dbReference>
<dbReference type="AlphaFoldDB" id="A0A1X0ICV8"/>
<dbReference type="NCBIfam" id="TIGR03891">
    <property type="entry name" value="thiopep_ocin"/>
    <property type="match status" value="1"/>
</dbReference>
<dbReference type="Pfam" id="PF14028">
    <property type="entry name" value="Lant_dehydr_C"/>
    <property type="match status" value="1"/>
</dbReference>
<dbReference type="InterPro" id="IPR023809">
    <property type="entry name" value="Thiopep_bacteriocin_synth_dom"/>
</dbReference>
<evidence type="ECO:0000259" key="1">
    <source>
        <dbReference type="Pfam" id="PF04738"/>
    </source>
</evidence>
<name>A0A1X0ICV8_9MYCO</name>
<dbReference type="Proteomes" id="UP000192513">
    <property type="component" value="Unassembled WGS sequence"/>
</dbReference>
<proteinExistence type="predicted"/>
<feature type="domain" description="Thiopeptide-type bacteriocin biosynthesis" evidence="2">
    <location>
        <begin position="743"/>
        <end position="1013"/>
    </location>
</feature>
<evidence type="ECO:0000259" key="2">
    <source>
        <dbReference type="Pfam" id="PF14028"/>
    </source>
</evidence>
<reference evidence="3 4" key="1">
    <citation type="submission" date="2017-02" db="EMBL/GenBank/DDBJ databases">
        <title>The new phylogeny of genus Mycobacterium.</title>
        <authorList>
            <person name="Tortoli E."/>
            <person name="Trovato A."/>
            <person name="Cirillo D.M."/>
        </authorList>
    </citation>
    <scope>NUCLEOTIDE SEQUENCE [LARGE SCALE GENOMIC DNA]</scope>
    <source>
        <strain evidence="3 4">DSM 45000</strain>
    </source>
</reference>
<evidence type="ECO:0000313" key="3">
    <source>
        <dbReference type="EMBL" id="ORB42290.1"/>
    </source>
</evidence>
<organism evidence="3 4">
    <name type="scientific">Mycobacterium paraseoulense</name>
    <dbReference type="NCBI Taxonomy" id="590652"/>
    <lineage>
        <taxon>Bacteria</taxon>
        <taxon>Bacillati</taxon>
        <taxon>Actinomycetota</taxon>
        <taxon>Actinomycetes</taxon>
        <taxon>Mycobacteriales</taxon>
        <taxon>Mycobacteriaceae</taxon>
        <taxon>Mycobacterium</taxon>
    </lineage>
</organism>
<accession>A0A1X0ICV8</accession>
<dbReference type="STRING" id="590652.BST39_10735"/>
<evidence type="ECO:0000313" key="4">
    <source>
        <dbReference type="Proteomes" id="UP000192513"/>
    </source>
</evidence>